<dbReference type="Pfam" id="PF00078">
    <property type="entry name" value="RVT_1"/>
    <property type="match status" value="1"/>
</dbReference>
<dbReference type="EnsemblMetazoa" id="AALFPA23_005084.R6427">
    <property type="protein sequence ID" value="AALFPA23_005084.P6427"/>
    <property type="gene ID" value="AALFPA23_005084"/>
</dbReference>
<dbReference type="InterPro" id="IPR043128">
    <property type="entry name" value="Rev_trsase/Diguanyl_cyclase"/>
</dbReference>
<dbReference type="PROSITE" id="PS50994">
    <property type="entry name" value="INTEGRASE"/>
    <property type="match status" value="1"/>
</dbReference>
<dbReference type="InterPro" id="IPR000477">
    <property type="entry name" value="RT_dom"/>
</dbReference>
<dbReference type="SUPFAM" id="SSF53098">
    <property type="entry name" value="Ribonuclease H-like"/>
    <property type="match status" value="1"/>
</dbReference>
<protein>
    <recommendedName>
        <fullName evidence="1">Integrase catalytic domain-containing protein</fullName>
    </recommendedName>
</protein>
<feature type="domain" description="Integrase catalytic" evidence="1">
    <location>
        <begin position="777"/>
        <end position="970"/>
    </location>
</feature>
<dbReference type="InterPro" id="IPR040676">
    <property type="entry name" value="DUF5641"/>
</dbReference>
<reference evidence="2" key="2">
    <citation type="submission" date="2025-05" db="UniProtKB">
        <authorList>
            <consortium name="EnsemblMetazoa"/>
        </authorList>
    </citation>
    <scope>IDENTIFICATION</scope>
    <source>
        <strain evidence="2">Foshan</strain>
    </source>
</reference>
<dbReference type="PANTHER" id="PTHR47331:SF4">
    <property type="entry name" value="PEPTIDASE S1 DOMAIN-CONTAINING PROTEIN"/>
    <property type="match status" value="1"/>
</dbReference>
<dbReference type="CDD" id="cd01644">
    <property type="entry name" value="RT_pepA17"/>
    <property type="match status" value="1"/>
</dbReference>
<dbReference type="Pfam" id="PF05380">
    <property type="entry name" value="Peptidase_A17"/>
    <property type="match status" value="1"/>
</dbReference>
<keyword evidence="3" id="KW-1185">Reference proteome</keyword>
<dbReference type="Proteomes" id="UP000069940">
    <property type="component" value="Unassembled WGS sequence"/>
</dbReference>
<dbReference type="InterPro" id="IPR008042">
    <property type="entry name" value="Retrotrans_Pao"/>
</dbReference>
<organism evidence="2 3">
    <name type="scientific">Aedes albopictus</name>
    <name type="common">Asian tiger mosquito</name>
    <name type="synonym">Stegomyia albopicta</name>
    <dbReference type="NCBI Taxonomy" id="7160"/>
    <lineage>
        <taxon>Eukaryota</taxon>
        <taxon>Metazoa</taxon>
        <taxon>Ecdysozoa</taxon>
        <taxon>Arthropoda</taxon>
        <taxon>Hexapoda</taxon>
        <taxon>Insecta</taxon>
        <taxon>Pterygota</taxon>
        <taxon>Neoptera</taxon>
        <taxon>Endopterygota</taxon>
        <taxon>Diptera</taxon>
        <taxon>Nematocera</taxon>
        <taxon>Culicoidea</taxon>
        <taxon>Culicidae</taxon>
        <taxon>Culicinae</taxon>
        <taxon>Aedini</taxon>
        <taxon>Aedes</taxon>
        <taxon>Stegomyia</taxon>
    </lineage>
</organism>
<sequence length="1098" mass="125701">MNENTVNLSVRELADEEITCEQLFVDSTRRNNEGRFVLKLPTKLCVKQLGESKSTALDRMLKLEKRFEKDSKLRGDYCLFMEEYLASGHMEKVEEGTLRTDDPVFYFPHHPVLKPDSCTTKLRTVFNGSASTSTGISLNDVLMSGPTIQPELFNILLRFRCHRYAMTADIKQMFRQILIHDEDRQLQLILWRFSPEESIATYRLNTVTYGTCSAPFAATRCLRQLAIEYENRYPHTCQVIIMDFYMDDVLTGDDEPEKLIETKEELGKILQSAGFELHKWKSNEPSIVGEAVDSSSTKILGMQWDTRSDLFGFSVDVNVNAKITKRSILSEVQKIFDPLGVISPIILHGKLIMQDIWSTKLDWDQKLPVRIEKDWIWFCKQIDGIQKICFPRHVPIKGTLVELHGFSDAAKRAYGAVVYVRTICNERILVNLICSKSRIAPSSEKANKEDTTIPRMELRAATLLVELMAKVKDTLTVPINGIYYWTDSMVTIDWISNPAKKRPTFVSNRVKKINEMSATDHWNHVRSVENPADLISRGTSAQKLSESSIWWHGPAFLSEPSGTWTNETIKTLVNRDQQQTIPQKSSQNKMDCSLLDRYSRFEKFQRVTAYCLRFKRNCEKDPRTRSKGLLTIQELEEAQWCLIRMAQNKFAAETQLLLNNKPLPASSSLITLQPFLDDRQILRVGGRIQSAGVSFDQQHPIILSSKCNLARLLATHLHVENLHVGSQGLLYAMRTKYWPIHGRSLTRRVVHQCMKCYRNNPKTLEQIMGQLPTERVNPGRPFETCGVDFGGPFIAKEVFVRTQKTHKVYFALFVCLKTRAVHLELVSGLSTADFIAALRRFAGQRGWSKTIFCDNATNFVGSKNEIKSLVETFNYQVAPDIREFCKAKGTEWKFIPPRSPAFGGIWEAGIKSVKQHIRRVLGPTIPTYEEMLTLLKQIEGCLNSRPISPMSSDPRDPNPLTPGHFVAGGPITAPPDHNHDQTNYNRLTRYEQIQKCLQHFWERWRLEYLNNMQQRTKKMCSKEPNLLVGQLCLIKEDNLPPYTWITGRVSQVHPGPDGRVRVATLRTSTGEIKRSIAKLCLLPFEENNGRGSMLRIDW</sequence>
<dbReference type="GeneID" id="134285255"/>
<dbReference type="PANTHER" id="PTHR47331">
    <property type="entry name" value="PHD-TYPE DOMAIN-CONTAINING PROTEIN"/>
    <property type="match status" value="1"/>
</dbReference>
<dbReference type="Pfam" id="PF18701">
    <property type="entry name" value="DUF5641"/>
    <property type="match status" value="1"/>
</dbReference>
<name>A0ABM1Y2M7_AEDAL</name>
<evidence type="ECO:0000313" key="3">
    <source>
        <dbReference type="Proteomes" id="UP000069940"/>
    </source>
</evidence>
<proteinExistence type="predicted"/>
<dbReference type="Gene3D" id="3.10.10.10">
    <property type="entry name" value="HIV Type 1 Reverse Transcriptase, subunit A, domain 1"/>
    <property type="match status" value="1"/>
</dbReference>
<dbReference type="SUPFAM" id="SSF56672">
    <property type="entry name" value="DNA/RNA polymerases"/>
    <property type="match status" value="1"/>
</dbReference>
<dbReference type="InterPro" id="IPR043502">
    <property type="entry name" value="DNA/RNA_pol_sf"/>
</dbReference>
<reference evidence="3" key="1">
    <citation type="journal article" date="2015" name="Proc. Natl. Acad. Sci. U.S.A.">
        <title>Genome sequence of the Asian Tiger mosquito, Aedes albopictus, reveals insights into its biology, genetics, and evolution.</title>
        <authorList>
            <person name="Chen X.G."/>
            <person name="Jiang X."/>
            <person name="Gu J."/>
            <person name="Xu M."/>
            <person name="Wu Y."/>
            <person name="Deng Y."/>
            <person name="Zhang C."/>
            <person name="Bonizzoni M."/>
            <person name="Dermauw W."/>
            <person name="Vontas J."/>
            <person name="Armbruster P."/>
            <person name="Huang X."/>
            <person name="Yang Y."/>
            <person name="Zhang H."/>
            <person name="He W."/>
            <person name="Peng H."/>
            <person name="Liu Y."/>
            <person name="Wu K."/>
            <person name="Chen J."/>
            <person name="Lirakis M."/>
            <person name="Topalis P."/>
            <person name="Van Leeuwen T."/>
            <person name="Hall A.B."/>
            <person name="Jiang X."/>
            <person name="Thorpe C."/>
            <person name="Mueller R.L."/>
            <person name="Sun C."/>
            <person name="Waterhouse R.M."/>
            <person name="Yan G."/>
            <person name="Tu Z.J."/>
            <person name="Fang X."/>
            <person name="James A.A."/>
        </authorList>
    </citation>
    <scope>NUCLEOTIDE SEQUENCE [LARGE SCALE GENOMIC DNA]</scope>
    <source>
        <strain evidence="3">Foshan</strain>
    </source>
</reference>
<dbReference type="RefSeq" id="XP_062701735.1">
    <property type="nucleotide sequence ID" value="XM_062845751.1"/>
</dbReference>
<evidence type="ECO:0000259" key="1">
    <source>
        <dbReference type="PROSITE" id="PS50994"/>
    </source>
</evidence>
<dbReference type="InterPro" id="IPR012337">
    <property type="entry name" value="RNaseH-like_sf"/>
</dbReference>
<accession>A0ABM1Y2M7</accession>
<dbReference type="InterPro" id="IPR036397">
    <property type="entry name" value="RNaseH_sf"/>
</dbReference>
<dbReference type="InterPro" id="IPR001584">
    <property type="entry name" value="Integrase_cat-core"/>
</dbReference>
<dbReference type="Gene3D" id="3.30.420.10">
    <property type="entry name" value="Ribonuclease H-like superfamily/Ribonuclease H"/>
    <property type="match status" value="1"/>
</dbReference>
<evidence type="ECO:0000313" key="2">
    <source>
        <dbReference type="EnsemblMetazoa" id="AALFPA23_005084.P6427"/>
    </source>
</evidence>
<dbReference type="Gene3D" id="3.30.70.270">
    <property type="match status" value="1"/>
</dbReference>